<feature type="non-terminal residue" evidence="1">
    <location>
        <position position="1"/>
    </location>
</feature>
<reference evidence="1" key="1">
    <citation type="submission" date="2023-03" db="EMBL/GenBank/DDBJ databases">
        <title>Massive genome expansion in bonnet fungi (Mycena s.s.) driven by repeated elements and novel gene families across ecological guilds.</title>
        <authorList>
            <consortium name="Lawrence Berkeley National Laboratory"/>
            <person name="Harder C.B."/>
            <person name="Miyauchi S."/>
            <person name="Viragh M."/>
            <person name="Kuo A."/>
            <person name="Thoen E."/>
            <person name="Andreopoulos B."/>
            <person name="Lu D."/>
            <person name="Skrede I."/>
            <person name="Drula E."/>
            <person name="Henrissat B."/>
            <person name="Morin E."/>
            <person name="Kohler A."/>
            <person name="Barry K."/>
            <person name="LaButti K."/>
            <person name="Morin E."/>
            <person name="Salamov A."/>
            <person name="Lipzen A."/>
            <person name="Mereny Z."/>
            <person name="Hegedus B."/>
            <person name="Baldrian P."/>
            <person name="Stursova M."/>
            <person name="Weitz H."/>
            <person name="Taylor A."/>
            <person name="Grigoriev I.V."/>
            <person name="Nagy L.G."/>
            <person name="Martin F."/>
            <person name="Kauserud H."/>
        </authorList>
    </citation>
    <scope>NUCLEOTIDE SEQUENCE</scope>
    <source>
        <strain evidence="1">9144</strain>
    </source>
</reference>
<proteinExistence type="predicted"/>
<name>A0AAD6VB96_9AGAR</name>
<dbReference type="Proteomes" id="UP001219525">
    <property type="component" value="Unassembled WGS sequence"/>
</dbReference>
<accession>A0AAD6VB96</accession>
<organism evidence="1 2">
    <name type="scientific">Mycena pura</name>
    <dbReference type="NCBI Taxonomy" id="153505"/>
    <lineage>
        <taxon>Eukaryota</taxon>
        <taxon>Fungi</taxon>
        <taxon>Dikarya</taxon>
        <taxon>Basidiomycota</taxon>
        <taxon>Agaricomycotina</taxon>
        <taxon>Agaricomycetes</taxon>
        <taxon>Agaricomycetidae</taxon>
        <taxon>Agaricales</taxon>
        <taxon>Marasmiineae</taxon>
        <taxon>Mycenaceae</taxon>
        <taxon>Mycena</taxon>
    </lineage>
</organism>
<keyword evidence="2" id="KW-1185">Reference proteome</keyword>
<dbReference type="EMBL" id="JARJCW010000035">
    <property type="protein sequence ID" value="KAJ7208036.1"/>
    <property type="molecule type" value="Genomic_DNA"/>
</dbReference>
<gene>
    <name evidence="1" type="ORF">GGX14DRAFT_365818</name>
</gene>
<dbReference type="AlphaFoldDB" id="A0AAD6VB96"/>
<evidence type="ECO:0000313" key="2">
    <source>
        <dbReference type="Proteomes" id="UP001219525"/>
    </source>
</evidence>
<protein>
    <submittedName>
        <fullName evidence="1">Uncharacterized protein</fullName>
    </submittedName>
</protein>
<sequence length="75" mass="8806">KTLEDFTLGLKHQKQFKEWRMLESIQRHGGGLLRLAEKCLEKEQIANTNRGVAPRTWDNASAMFYYPRLRGDRAE</sequence>
<evidence type="ECO:0000313" key="1">
    <source>
        <dbReference type="EMBL" id="KAJ7208036.1"/>
    </source>
</evidence>
<comment type="caution">
    <text evidence="1">The sequence shown here is derived from an EMBL/GenBank/DDBJ whole genome shotgun (WGS) entry which is preliminary data.</text>
</comment>